<reference evidence="2 3" key="1">
    <citation type="submission" date="2018-03" db="EMBL/GenBank/DDBJ databases">
        <title>Draft Genome Sequences of the Obligatory Marine Myxobacteria Enhygromyxa salina SWB007.</title>
        <authorList>
            <person name="Poehlein A."/>
            <person name="Moghaddam J.A."/>
            <person name="Harms H."/>
            <person name="Alanjari M."/>
            <person name="Koenig G.M."/>
            <person name="Daniel R."/>
            <person name="Schaeberle T.F."/>
        </authorList>
    </citation>
    <scope>NUCLEOTIDE SEQUENCE [LARGE SCALE GENOMIC DNA]</scope>
    <source>
        <strain evidence="2 3">SWB007</strain>
    </source>
</reference>
<sequence>MLKKIILASALSGLTYGLALGTFGTTTEALALAPSSAEIELTDIETPLVPTAVLRGDREFGGNGPDIISSVKLELSGDRRSIIAKVYFKATETKGDRSTTEARWDRTVFTAPSGKRIERIESPTYSQVVFTSRSAGFQILGPGEDFKKFITELEKLVNMVFDAERMLAGRPADTSEVRRARDLLNTLESAAGAINFEGNHVHIVHPEADGPVSLFAIVGDTGGDDISKDNNPKDDTRIQAIKFNKVKVRYY</sequence>
<feature type="signal peptide" evidence="1">
    <location>
        <begin position="1"/>
        <end position="19"/>
    </location>
</feature>
<dbReference type="AlphaFoldDB" id="A0A2S9YXQ5"/>
<evidence type="ECO:0000313" key="2">
    <source>
        <dbReference type="EMBL" id="PRQ09871.1"/>
    </source>
</evidence>
<name>A0A2S9YXQ5_9BACT</name>
<dbReference type="RefSeq" id="WP_106087509.1">
    <property type="nucleotide sequence ID" value="NZ_PVNL01000011.1"/>
</dbReference>
<dbReference type="OrthoDB" id="3637015at2"/>
<feature type="chain" id="PRO_5015773240" evidence="1">
    <location>
        <begin position="20"/>
        <end position="251"/>
    </location>
</feature>
<dbReference type="Proteomes" id="UP000238823">
    <property type="component" value="Unassembled WGS sequence"/>
</dbReference>
<evidence type="ECO:0000313" key="3">
    <source>
        <dbReference type="Proteomes" id="UP000238823"/>
    </source>
</evidence>
<keyword evidence="1" id="KW-0732">Signal</keyword>
<evidence type="ECO:0000256" key="1">
    <source>
        <dbReference type="SAM" id="SignalP"/>
    </source>
</evidence>
<dbReference type="EMBL" id="PVNL01000011">
    <property type="protein sequence ID" value="PRQ09871.1"/>
    <property type="molecule type" value="Genomic_DNA"/>
</dbReference>
<gene>
    <name evidence="2" type="ORF">ENSA7_04220</name>
</gene>
<accession>A0A2S9YXQ5</accession>
<organism evidence="2 3">
    <name type="scientific">Enhygromyxa salina</name>
    <dbReference type="NCBI Taxonomy" id="215803"/>
    <lineage>
        <taxon>Bacteria</taxon>
        <taxon>Pseudomonadati</taxon>
        <taxon>Myxococcota</taxon>
        <taxon>Polyangia</taxon>
        <taxon>Nannocystales</taxon>
        <taxon>Nannocystaceae</taxon>
        <taxon>Enhygromyxa</taxon>
    </lineage>
</organism>
<proteinExistence type="predicted"/>
<protein>
    <submittedName>
        <fullName evidence="2">Uncharacterized protein</fullName>
    </submittedName>
</protein>
<comment type="caution">
    <text evidence="2">The sequence shown here is derived from an EMBL/GenBank/DDBJ whole genome shotgun (WGS) entry which is preliminary data.</text>
</comment>